<proteinExistence type="predicted"/>
<dbReference type="GeneID" id="118238499"/>
<keyword evidence="2" id="KW-1185">Reference proteome</keyword>
<organism evidence="2 3">
    <name type="scientific">Cricetulus griseus</name>
    <name type="common">Chinese hamster</name>
    <name type="synonym">Cricetulus barabensis griseus</name>
    <dbReference type="NCBI Taxonomy" id="10029"/>
    <lineage>
        <taxon>Eukaryota</taxon>
        <taxon>Metazoa</taxon>
        <taxon>Chordata</taxon>
        <taxon>Craniata</taxon>
        <taxon>Vertebrata</taxon>
        <taxon>Euteleostomi</taxon>
        <taxon>Mammalia</taxon>
        <taxon>Eutheria</taxon>
        <taxon>Euarchontoglires</taxon>
        <taxon>Glires</taxon>
        <taxon>Rodentia</taxon>
        <taxon>Myomorpha</taxon>
        <taxon>Muroidea</taxon>
        <taxon>Cricetidae</taxon>
        <taxon>Cricetinae</taxon>
        <taxon>Cricetulus</taxon>
    </lineage>
</organism>
<protein>
    <submittedName>
        <fullName evidence="3">Uncharacterized protein LOC118238499</fullName>
    </submittedName>
</protein>
<name>A0A9J7GTK6_CRIGR</name>
<evidence type="ECO:0000313" key="3">
    <source>
        <dbReference type="RefSeq" id="XP_035297568.1"/>
    </source>
</evidence>
<reference evidence="3" key="3">
    <citation type="submission" date="2025-08" db="UniProtKB">
        <authorList>
            <consortium name="RefSeq"/>
        </authorList>
    </citation>
    <scope>IDENTIFICATION</scope>
    <source>
        <strain evidence="3">17A/GY</strain>
        <tissue evidence="3">Liver</tissue>
    </source>
</reference>
<feature type="compositionally biased region" description="Basic residues" evidence="1">
    <location>
        <begin position="108"/>
        <end position="120"/>
    </location>
</feature>
<evidence type="ECO:0000313" key="2">
    <source>
        <dbReference type="Proteomes" id="UP001108280"/>
    </source>
</evidence>
<sequence length="234" mass="25231">MLCEFRCLRDRLGLSVAQTSLARFQKSSSWTRAETLIQGDTRGPGGHAHACLPARGLKHPPGGSHALAAHAWGPAVSKTPAWCAALRGPRTLPRGRPLRPLAGLSGRSRGRCGCRRRGPSRRGGDAPCRHPNLPGTRNGQPERQPQAVARSPGLRPGAPLRLAHSRPPQRRTASGLHDNTQPKPRPATPPQRWDSEGSGCIIQRSPAQPRDLRLEGEAAVEQVTNHLRGQFSGE</sequence>
<dbReference type="RefSeq" id="XP_035300407.1">
    <property type="nucleotide sequence ID" value="XM_035444516.1"/>
</dbReference>
<evidence type="ECO:0000256" key="1">
    <source>
        <dbReference type="SAM" id="MobiDB-lite"/>
    </source>
</evidence>
<dbReference type="RefSeq" id="XP_035297568.1">
    <property type="nucleotide sequence ID" value="XM_035441677.1"/>
</dbReference>
<dbReference type="AlphaFoldDB" id="A0A9J7GTK6"/>
<dbReference type="KEGG" id="cge:118238499"/>
<reference evidence="2" key="2">
    <citation type="journal article" date="2020" name="Biotechnol. Bioeng.">
        <title>Chromosome-scale scaffolds for the Chinese hamster reference genome assembly to facilitate the study of the CHO epigenome.</title>
        <authorList>
            <person name="Hilliard W."/>
            <person name="MacDonald M."/>
            <person name="Lee K.H."/>
        </authorList>
    </citation>
    <scope>NUCLEOTIDE SEQUENCE [LARGE SCALE GENOMIC DNA]</scope>
    <source>
        <strain evidence="2">17A/GY</strain>
    </source>
</reference>
<feature type="compositionally biased region" description="Low complexity" evidence="1">
    <location>
        <begin position="87"/>
        <end position="107"/>
    </location>
</feature>
<accession>A0A9J7GTK6</accession>
<reference evidence="2" key="1">
    <citation type="journal article" date="2018" name="Biotechnol. Bioeng.">
        <title>A reference genome of the Chinese hamster based on a hybrid assembly strategy.</title>
        <authorList>
            <person name="Rupp O."/>
            <person name="MacDonald M.L."/>
            <person name="Li S."/>
            <person name="Dhiman H."/>
            <person name="Polson S."/>
            <person name="Griep S."/>
            <person name="Heffner K."/>
            <person name="Hernandez I."/>
            <person name="Brinkrolf K."/>
            <person name="Jadhav V."/>
            <person name="Samoudi M."/>
            <person name="Hao H."/>
            <person name="Kingham B."/>
            <person name="Goesmann A."/>
            <person name="Betenbaugh M.J."/>
            <person name="Lewis N.E."/>
            <person name="Borth N."/>
            <person name="Lee K.H."/>
        </authorList>
    </citation>
    <scope>NUCLEOTIDE SEQUENCE [LARGE SCALE GENOMIC DNA]</scope>
    <source>
        <strain evidence="2">17A/GY</strain>
    </source>
</reference>
<gene>
    <name evidence="3" type="primary">LOC118238499</name>
</gene>
<dbReference type="Proteomes" id="UP001108280">
    <property type="component" value="Chromosome 3"/>
</dbReference>
<feature type="region of interest" description="Disordered" evidence="1">
    <location>
        <begin position="87"/>
        <end position="211"/>
    </location>
</feature>